<gene>
    <name evidence="2" type="ORF">BSTOLATCC_MIC32887</name>
</gene>
<dbReference type="Proteomes" id="UP001162131">
    <property type="component" value="Unassembled WGS sequence"/>
</dbReference>
<evidence type="ECO:0000313" key="3">
    <source>
        <dbReference type="Proteomes" id="UP001162131"/>
    </source>
</evidence>
<sequence>MILSIIWLYYWFIFVYGLPISIYLSLSTPQKISEYARSLEEINQVESNSENSIYVIGLNNTFQTSLSNCNENPFIIIDETYSIKLSYEIQL</sequence>
<dbReference type="AlphaFoldDB" id="A0AAU9JCY5"/>
<keyword evidence="1" id="KW-0812">Transmembrane</keyword>
<evidence type="ECO:0008006" key="4">
    <source>
        <dbReference type="Google" id="ProtNLM"/>
    </source>
</evidence>
<keyword evidence="1" id="KW-0472">Membrane</keyword>
<keyword evidence="3" id="KW-1185">Reference proteome</keyword>
<evidence type="ECO:0000256" key="1">
    <source>
        <dbReference type="SAM" id="Phobius"/>
    </source>
</evidence>
<keyword evidence="1" id="KW-1133">Transmembrane helix</keyword>
<feature type="transmembrane region" description="Helical" evidence="1">
    <location>
        <begin position="6"/>
        <end position="26"/>
    </location>
</feature>
<name>A0AAU9JCY5_9CILI</name>
<organism evidence="2 3">
    <name type="scientific">Blepharisma stoltei</name>
    <dbReference type="NCBI Taxonomy" id="1481888"/>
    <lineage>
        <taxon>Eukaryota</taxon>
        <taxon>Sar</taxon>
        <taxon>Alveolata</taxon>
        <taxon>Ciliophora</taxon>
        <taxon>Postciliodesmatophora</taxon>
        <taxon>Heterotrichea</taxon>
        <taxon>Heterotrichida</taxon>
        <taxon>Blepharismidae</taxon>
        <taxon>Blepharisma</taxon>
    </lineage>
</organism>
<dbReference type="EMBL" id="CAJZBQ010000033">
    <property type="protein sequence ID" value="CAG9322982.1"/>
    <property type="molecule type" value="Genomic_DNA"/>
</dbReference>
<evidence type="ECO:0000313" key="2">
    <source>
        <dbReference type="EMBL" id="CAG9322982.1"/>
    </source>
</evidence>
<protein>
    <recommendedName>
        <fullName evidence="4">ATP synthase F0 subunit 8</fullName>
    </recommendedName>
</protein>
<proteinExistence type="predicted"/>
<comment type="caution">
    <text evidence="2">The sequence shown here is derived from an EMBL/GenBank/DDBJ whole genome shotgun (WGS) entry which is preliminary data.</text>
</comment>
<accession>A0AAU9JCY5</accession>
<reference evidence="2" key="1">
    <citation type="submission" date="2021-09" db="EMBL/GenBank/DDBJ databases">
        <authorList>
            <consortium name="AG Swart"/>
            <person name="Singh M."/>
            <person name="Singh A."/>
            <person name="Seah K."/>
            <person name="Emmerich C."/>
        </authorList>
    </citation>
    <scope>NUCLEOTIDE SEQUENCE</scope>
    <source>
        <strain evidence="2">ATCC30299</strain>
    </source>
</reference>